<keyword evidence="8 11" id="KW-0648">Protein biosynthesis</keyword>
<dbReference type="AlphaFoldDB" id="A0A378VIR0"/>
<gene>
    <name evidence="11 14" type="primary">hisS</name>
    <name evidence="14" type="ORF">NCTC10616_00512</name>
</gene>
<feature type="binding site" evidence="12">
    <location>
        <begin position="312"/>
        <end position="313"/>
    </location>
    <ligand>
        <name>L-histidine</name>
        <dbReference type="ChEBI" id="CHEBI:57595"/>
    </ligand>
</feature>
<evidence type="ECO:0000259" key="13">
    <source>
        <dbReference type="PROSITE" id="PS50862"/>
    </source>
</evidence>
<keyword evidence="9 11" id="KW-0030">Aminoacyl-tRNA synthetase</keyword>
<dbReference type="EC" id="6.1.1.21" evidence="11"/>
<dbReference type="InterPro" id="IPR004154">
    <property type="entry name" value="Anticodon-bd"/>
</dbReference>
<dbReference type="GO" id="GO:0005737">
    <property type="term" value="C:cytoplasm"/>
    <property type="evidence" value="ECO:0007669"/>
    <property type="project" value="UniProtKB-SubCell"/>
</dbReference>
<keyword evidence="4 11" id="KW-0963">Cytoplasm</keyword>
<keyword evidence="7 11" id="KW-0067">ATP-binding</keyword>
<comment type="subcellular location">
    <subcellularLocation>
        <location evidence="1 11">Cytoplasm</location>
    </subcellularLocation>
</comment>
<dbReference type="FunFam" id="3.30.930.10:FF:000005">
    <property type="entry name" value="Histidine--tRNA ligase"/>
    <property type="match status" value="1"/>
</dbReference>
<evidence type="ECO:0000256" key="11">
    <source>
        <dbReference type="HAMAP-Rule" id="MF_00127"/>
    </source>
</evidence>
<evidence type="ECO:0000256" key="9">
    <source>
        <dbReference type="ARBA" id="ARBA00023146"/>
    </source>
</evidence>
<dbReference type="InterPro" id="IPR045864">
    <property type="entry name" value="aa-tRNA-synth_II/BPL/LPL"/>
</dbReference>
<dbReference type="SUPFAM" id="SSF52954">
    <property type="entry name" value="Class II aaRS ABD-related"/>
    <property type="match status" value="1"/>
</dbReference>
<evidence type="ECO:0000256" key="10">
    <source>
        <dbReference type="ARBA" id="ARBA00047639"/>
    </source>
</evidence>
<feature type="binding site" evidence="12">
    <location>
        <begin position="132"/>
        <end position="134"/>
    </location>
    <ligand>
        <name>L-histidine</name>
        <dbReference type="ChEBI" id="CHEBI:57595"/>
    </ligand>
</feature>
<reference evidence="14 15" key="1">
    <citation type="submission" date="2018-06" db="EMBL/GenBank/DDBJ databases">
        <authorList>
            <consortium name="Pathogen Informatics"/>
            <person name="Doyle S."/>
        </authorList>
    </citation>
    <scope>NUCLEOTIDE SEQUENCE [LARGE SCALE GENOMIC DNA]</scope>
    <source>
        <strain evidence="14 15">NCTC10616</strain>
    </source>
</reference>
<dbReference type="Gene3D" id="3.40.50.800">
    <property type="entry name" value="Anticodon-binding domain"/>
    <property type="match status" value="1"/>
</dbReference>
<accession>A0A378VIR0</accession>
<dbReference type="InterPro" id="IPR036621">
    <property type="entry name" value="Anticodon-bd_dom_sf"/>
</dbReference>
<feature type="binding site" evidence="12">
    <location>
        <position position="308"/>
    </location>
    <ligand>
        <name>L-histidine</name>
        <dbReference type="ChEBI" id="CHEBI:57595"/>
    </ligand>
</feature>
<dbReference type="PANTHER" id="PTHR43707">
    <property type="entry name" value="HISTIDYL-TRNA SYNTHETASE"/>
    <property type="match status" value="1"/>
</dbReference>
<evidence type="ECO:0000256" key="3">
    <source>
        <dbReference type="ARBA" id="ARBA00011738"/>
    </source>
</evidence>
<dbReference type="Pfam" id="PF13393">
    <property type="entry name" value="tRNA-synt_His"/>
    <property type="match status" value="1"/>
</dbReference>
<dbReference type="InterPro" id="IPR015807">
    <property type="entry name" value="His-tRNA-ligase"/>
</dbReference>
<evidence type="ECO:0000256" key="7">
    <source>
        <dbReference type="ARBA" id="ARBA00022840"/>
    </source>
</evidence>
<evidence type="ECO:0000256" key="1">
    <source>
        <dbReference type="ARBA" id="ARBA00004496"/>
    </source>
</evidence>
<name>A0A378VIR0_NEILA</name>
<dbReference type="Pfam" id="PF03129">
    <property type="entry name" value="HGTP_anticodon"/>
    <property type="match status" value="1"/>
</dbReference>
<feature type="domain" description="Aminoacyl-transfer RNA synthetases class-II family profile" evidence="13">
    <location>
        <begin position="70"/>
        <end position="377"/>
    </location>
</feature>
<dbReference type="InterPro" id="IPR041715">
    <property type="entry name" value="HisRS-like_core"/>
</dbReference>
<dbReference type="SUPFAM" id="SSF55681">
    <property type="entry name" value="Class II aaRS and biotin synthetases"/>
    <property type="match status" value="1"/>
</dbReference>
<dbReference type="PANTHER" id="PTHR43707:SF1">
    <property type="entry name" value="HISTIDINE--TRNA LIGASE, MITOCHONDRIAL-RELATED"/>
    <property type="match status" value="1"/>
</dbReference>
<feature type="binding site" evidence="12">
    <location>
        <position position="180"/>
    </location>
    <ligand>
        <name>L-histidine</name>
        <dbReference type="ChEBI" id="CHEBI:57595"/>
    </ligand>
</feature>
<evidence type="ECO:0000256" key="2">
    <source>
        <dbReference type="ARBA" id="ARBA00008226"/>
    </source>
</evidence>
<dbReference type="InterPro" id="IPR006195">
    <property type="entry name" value="aa-tRNA-synth_II"/>
</dbReference>
<comment type="subunit">
    <text evidence="3 11">Homodimer.</text>
</comment>
<dbReference type="InterPro" id="IPR033656">
    <property type="entry name" value="HisRS_anticodon"/>
</dbReference>
<dbReference type="GO" id="GO:0006427">
    <property type="term" value="P:histidyl-tRNA aminoacylation"/>
    <property type="evidence" value="ECO:0007669"/>
    <property type="project" value="UniProtKB-UniRule"/>
</dbReference>
<dbReference type="PIRSF" id="PIRSF001549">
    <property type="entry name" value="His-tRNA_synth"/>
    <property type="match status" value="1"/>
</dbReference>
<keyword evidence="5 11" id="KW-0436">Ligase</keyword>
<dbReference type="GO" id="GO:0004821">
    <property type="term" value="F:histidine-tRNA ligase activity"/>
    <property type="evidence" value="ECO:0007669"/>
    <property type="project" value="UniProtKB-UniRule"/>
</dbReference>
<dbReference type="CDD" id="cd00773">
    <property type="entry name" value="HisRS-like_core"/>
    <property type="match status" value="1"/>
</dbReference>
<organism evidence="14 15">
    <name type="scientific">Neisseria lactamica</name>
    <dbReference type="NCBI Taxonomy" id="486"/>
    <lineage>
        <taxon>Bacteria</taxon>
        <taxon>Pseudomonadati</taxon>
        <taxon>Pseudomonadota</taxon>
        <taxon>Betaproteobacteria</taxon>
        <taxon>Neisseriales</taxon>
        <taxon>Neisseriaceae</taxon>
        <taxon>Neisseria</taxon>
    </lineage>
</organism>
<protein>
    <recommendedName>
        <fullName evidence="11">Histidine--tRNA ligase</fullName>
        <ecNumber evidence="11">6.1.1.21</ecNumber>
    </recommendedName>
    <alternativeName>
        <fullName evidence="11">Histidyl-tRNA synthetase</fullName>
        <shortName evidence="11">HisRS</shortName>
    </alternativeName>
</protein>
<dbReference type="InterPro" id="IPR004516">
    <property type="entry name" value="HisRS/HisZ"/>
</dbReference>
<keyword evidence="15" id="KW-1185">Reference proteome</keyword>
<evidence type="ECO:0000313" key="15">
    <source>
        <dbReference type="Proteomes" id="UP000254193"/>
    </source>
</evidence>
<dbReference type="EMBL" id="UGRO01000002">
    <property type="protein sequence ID" value="SUA16865.1"/>
    <property type="molecule type" value="Genomic_DNA"/>
</dbReference>
<dbReference type="Gene3D" id="3.30.930.10">
    <property type="entry name" value="Bira Bifunctional Protein, Domain 2"/>
    <property type="match status" value="1"/>
</dbReference>
<evidence type="ECO:0000256" key="8">
    <source>
        <dbReference type="ARBA" id="ARBA00022917"/>
    </source>
</evidence>
<evidence type="ECO:0000256" key="4">
    <source>
        <dbReference type="ARBA" id="ARBA00022490"/>
    </source>
</evidence>
<dbReference type="PROSITE" id="PS50862">
    <property type="entry name" value="AA_TRNA_LIGASE_II"/>
    <property type="match status" value="1"/>
</dbReference>
<dbReference type="GO" id="GO:0005524">
    <property type="term" value="F:ATP binding"/>
    <property type="evidence" value="ECO:0007669"/>
    <property type="project" value="UniProtKB-UniRule"/>
</dbReference>
<evidence type="ECO:0000256" key="12">
    <source>
        <dbReference type="PIRSR" id="PIRSR001549-1"/>
    </source>
</evidence>
<comment type="similarity">
    <text evidence="2 11">Belongs to the class-II aminoacyl-tRNA synthetase family.</text>
</comment>
<dbReference type="CDD" id="cd00859">
    <property type="entry name" value="HisRS_anticodon"/>
    <property type="match status" value="1"/>
</dbReference>
<dbReference type="Proteomes" id="UP000254193">
    <property type="component" value="Unassembled WGS sequence"/>
</dbReference>
<evidence type="ECO:0000313" key="14">
    <source>
        <dbReference type="EMBL" id="SUA16865.1"/>
    </source>
</evidence>
<dbReference type="NCBIfam" id="TIGR00442">
    <property type="entry name" value="hisS"/>
    <property type="match status" value="1"/>
</dbReference>
<evidence type="ECO:0000256" key="6">
    <source>
        <dbReference type="ARBA" id="ARBA00022741"/>
    </source>
</evidence>
<dbReference type="HAMAP" id="MF_00127">
    <property type="entry name" value="His_tRNA_synth"/>
    <property type="match status" value="1"/>
</dbReference>
<evidence type="ECO:0000256" key="5">
    <source>
        <dbReference type="ARBA" id="ARBA00022598"/>
    </source>
</evidence>
<keyword evidence="6 11" id="KW-0547">Nucleotide-binding</keyword>
<sequence>MPSENCFRRHFSPPANHPHPLKPLKISYNAQLFDFRLSHIEMAQKIQSVKGMNDLLPVEQKDFKLTAAFWQAFEDTVNRWTRAYGYQQIRTPIVEQTGLFVRSIGEETDVVGKEMYTFSDSNDSLSLSLRPEGTASCLRAVVEHNLLYNSPQKLWYMGPMFRRERPQKGRYRQFHQVGIEALGFEGPDIDAEIIAMSADLWEKLGIREYLTLEINSLGNREERAAHRAALVEYLTRYEAQLDEDSKRRLKTNPLRVLDTKNPDLQEICNAAPRLVDYLGEASQNHYARFKAMLDGLGIQYVENPRLVRGLDYYNQTVFEWTTDKLGAQATVCGGGRYDGLIEELGGKPAPSIGFAMGIERLLLLVSEYGSLEVNAAPDVYAMHQGEGADLQVMKYAQALRAQGFNVMQHSGYQSLKAQMKKADNSGARFALIVAQDELANGTVTLKDMQGKHEQQTVAAADLTDTLQQWKNA</sequence>
<proteinExistence type="inferred from homology"/>
<feature type="binding site" evidence="12">
    <location>
        <position position="176"/>
    </location>
    <ligand>
        <name>L-histidine</name>
        <dbReference type="ChEBI" id="CHEBI:57595"/>
    </ligand>
</feature>
<comment type="catalytic activity">
    <reaction evidence="10 11">
        <text>tRNA(His) + L-histidine + ATP = L-histidyl-tRNA(His) + AMP + diphosphate + H(+)</text>
        <dbReference type="Rhea" id="RHEA:17313"/>
        <dbReference type="Rhea" id="RHEA-COMP:9665"/>
        <dbReference type="Rhea" id="RHEA-COMP:9689"/>
        <dbReference type="ChEBI" id="CHEBI:15378"/>
        <dbReference type="ChEBI" id="CHEBI:30616"/>
        <dbReference type="ChEBI" id="CHEBI:33019"/>
        <dbReference type="ChEBI" id="CHEBI:57595"/>
        <dbReference type="ChEBI" id="CHEBI:78442"/>
        <dbReference type="ChEBI" id="CHEBI:78527"/>
        <dbReference type="ChEBI" id="CHEBI:456215"/>
        <dbReference type="EC" id="6.1.1.21"/>
    </reaction>
</comment>
<feature type="binding site" evidence="12">
    <location>
        <position position="162"/>
    </location>
    <ligand>
        <name>L-histidine</name>
        <dbReference type="ChEBI" id="CHEBI:57595"/>
    </ligand>
</feature>